<dbReference type="Pfam" id="PF09384">
    <property type="entry name" value="UTP15_C"/>
    <property type="match status" value="1"/>
</dbReference>
<dbReference type="InterPro" id="IPR036322">
    <property type="entry name" value="WD40_repeat_dom_sf"/>
</dbReference>
<dbReference type="Proteomes" id="UP000326924">
    <property type="component" value="Unassembled WGS sequence"/>
</dbReference>
<dbReference type="CDD" id="cd00200">
    <property type="entry name" value="WD40"/>
    <property type="match status" value="1"/>
</dbReference>
<reference evidence="9 10" key="1">
    <citation type="submission" date="2019-09" db="EMBL/GenBank/DDBJ databases">
        <title>Draft genome of the ectomycorrhizal ascomycete Sphaerosporella brunnea.</title>
        <authorList>
            <consortium name="DOE Joint Genome Institute"/>
            <person name="Benucci G.M."/>
            <person name="Marozzi G."/>
            <person name="Antonielli L."/>
            <person name="Sanchez S."/>
            <person name="Marco P."/>
            <person name="Wang X."/>
            <person name="Falini L.B."/>
            <person name="Barry K."/>
            <person name="Haridas S."/>
            <person name="Lipzen A."/>
            <person name="Labutti K."/>
            <person name="Grigoriev I.V."/>
            <person name="Murat C."/>
            <person name="Martin F."/>
            <person name="Albertini E."/>
            <person name="Donnini D."/>
            <person name="Bonito G."/>
        </authorList>
    </citation>
    <scope>NUCLEOTIDE SEQUENCE [LARGE SCALE GENOMIC DNA]</scope>
    <source>
        <strain evidence="9 10">Sb_GMNB300</strain>
    </source>
</reference>
<accession>A0A5J5EYE5</accession>
<dbReference type="PROSITE" id="PS50082">
    <property type="entry name" value="WD_REPEATS_2"/>
    <property type="match status" value="2"/>
</dbReference>
<evidence type="ECO:0000256" key="4">
    <source>
        <dbReference type="ARBA" id="ARBA00022737"/>
    </source>
</evidence>
<sequence length="526" mass="57537">MAVPVQRLQPTKLPALPSSTTPEQRYWRTFASPLLIHEYSNVTSIHFSPHAPHDFAVTSSALVKIFSSKARAVTKTISRFKDTAYAGQIRRDGKIMAAADATGTVQVFDLASRAVLRTWAGEHKAPVQALRWNPRELTGLVTGGDDTTVRVWDLPARESVTTFTGHEDYVRSVIYLPVGGAAASTGGLVVSGSYDTTARIWDPRVGGKAAMTFRHDTAVEDVLAMPGGTTVLCATGNVVRVWDIVAAKEIAVLSNHQKTVTSLAQTSKTEKRRVLTGALDGHVKIYDTASWTVVHGVKYPAPILSLGVSPDEKHLAVGMVGGLLSIRTRRSGGEKDVIQERERAMDLIMKGLDPRAVDKKKGMSGNKARRLKGLDYKGEDEEMVIDAAPKKIKKERRFEKDLRKGRYSEALDRVLGEGGEPQMVLTVIKELLYRDAVSKALSNRDEESLRPVVEWCVRFIGDPRMVAVVTEVLNKVLDLYSHALGHSAEFDKLVGKLTKRIAGEVVNARQAQRAVGMLGMLVAGNE</sequence>
<dbReference type="EMBL" id="VXIS01000089">
    <property type="protein sequence ID" value="KAA8906409.1"/>
    <property type="molecule type" value="Genomic_DNA"/>
</dbReference>
<gene>
    <name evidence="9" type="ORF">FN846DRAFT_718010</name>
</gene>
<evidence type="ECO:0000256" key="7">
    <source>
        <dbReference type="SAM" id="MobiDB-lite"/>
    </source>
</evidence>
<dbReference type="AlphaFoldDB" id="A0A5J5EYE5"/>
<comment type="caution">
    <text evidence="9">The sequence shown here is derived from an EMBL/GenBank/DDBJ whole genome shotgun (WGS) entry which is preliminary data.</text>
</comment>
<proteinExistence type="predicted"/>
<feature type="domain" description="U3 small nucleolar RNA-associated protein 15 C-terminal" evidence="8">
    <location>
        <begin position="375"/>
        <end position="521"/>
    </location>
</feature>
<evidence type="ECO:0000256" key="6">
    <source>
        <dbReference type="PROSITE-ProRule" id="PRU00221"/>
    </source>
</evidence>
<organism evidence="9 10">
    <name type="scientific">Sphaerosporella brunnea</name>
    <dbReference type="NCBI Taxonomy" id="1250544"/>
    <lineage>
        <taxon>Eukaryota</taxon>
        <taxon>Fungi</taxon>
        <taxon>Dikarya</taxon>
        <taxon>Ascomycota</taxon>
        <taxon>Pezizomycotina</taxon>
        <taxon>Pezizomycetes</taxon>
        <taxon>Pezizales</taxon>
        <taxon>Pyronemataceae</taxon>
        <taxon>Sphaerosporella</taxon>
    </lineage>
</organism>
<keyword evidence="3 6" id="KW-0853">WD repeat</keyword>
<dbReference type="PANTHER" id="PTHR19924">
    <property type="entry name" value="UTP15 U3 SMALL NUCLEOLAR RNA-ASSOCIATED PROTEIN 15 FAMILY MEMBER"/>
    <property type="match status" value="1"/>
</dbReference>
<evidence type="ECO:0000259" key="8">
    <source>
        <dbReference type="Pfam" id="PF09384"/>
    </source>
</evidence>
<dbReference type="PROSITE" id="PS00678">
    <property type="entry name" value="WD_REPEATS_1"/>
    <property type="match status" value="1"/>
</dbReference>
<evidence type="ECO:0000256" key="1">
    <source>
        <dbReference type="ARBA" id="ARBA00004604"/>
    </source>
</evidence>
<evidence type="ECO:0000256" key="5">
    <source>
        <dbReference type="ARBA" id="ARBA00023242"/>
    </source>
</evidence>
<dbReference type="InterPro" id="IPR015943">
    <property type="entry name" value="WD40/YVTN_repeat-like_dom_sf"/>
</dbReference>
<dbReference type="InterPro" id="IPR019775">
    <property type="entry name" value="WD40_repeat_CS"/>
</dbReference>
<dbReference type="InterPro" id="IPR018983">
    <property type="entry name" value="U3_snoRNA-assocProt_15_C"/>
</dbReference>
<dbReference type="SMART" id="SM00320">
    <property type="entry name" value="WD40"/>
    <property type="match status" value="7"/>
</dbReference>
<evidence type="ECO:0000256" key="2">
    <source>
        <dbReference type="ARBA" id="ARBA00022552"/>
    </source>
</evidence>
<dbReference type="InterPro" id="IPR020472">
    <property type="entry name" value="WD40_PAC1"/>
</dbReference>
<dbReference type="GO" id="GO:0045943">
    <property type="term" value="P:positive regulation of transcription by RNA polymerase I"/>
    <property type="evidence" value="ECO:0007669"/>
    <property type="project" value="TreeGrafter"/>
</dbReference>
<feature type="region of interest" description="Disordered" evidence="7">
    <location>
        <begin position="1"/>
        <end position="20"/>
    </location>
</feature>
<keyword evidence="2" id="KW-0698">rRNA processing</keyword>
<dbReference type="Pfam" id="PF00400">
    <property type="entry name" value="WD40"/>
    <property type="match status" value="3"/>
</dbReference>
<comment type="subcellular location">
    <subcellularLocation>
        <location evidence="1">Nucleus</location>
        <location evidence="1">Nucleolus</location>
    </subcellularLocation>
</comment>
<dbReference type="GO" id="GO:0006364">
    <property type="term" value="P:rRNA processing"/>
    <property type="evidence" value="ECO:0007669"/>
    <property type="project" value="UniProtKB-KW"/>
</dbReference>
<dbReference type="InParanoid" id="A0A5J5EYE5"/>
<dbReference type="PRINTS" id="PR00320">
    <property type="entry name" value="GPROTEINBRPT"/>
</dbReference>
<protein>
    <submittedName>
        <fullName evidence="9">WD40-repeat-containing domain protein</fullName>
    </submittedName>
</protein>
<evidence type="ECO:0000256" key="3">
    <source>
        <dbReference type="ARBA" id="ARBA00022574"/>
    </source>
</evidence>
<evidence type="ECO:0000313" key="9">
    <source>
        <dbReference type="EMBL" id="KAA8906409.1"/>
    </source>
</evidence>
<feature type="repeat" description="WD" evidence="6">
    <location>
        <begin position="163"/>
        <end position="202"/>
    </location>
</feature>
<dbReference type="InterPro" id="IPR001680">
    <property type="entry name" value="WD40_rpt"/>
</dbReference>
<dbReference type="PANTHER" id="PTHR19924:SF26">
    <property type="entry name" value="U3 SMALL NUCLEOLAR RNA-ASSOCIATED PROTEIN 15 HOMOLOG"/>
    <property type="match status" value="1"/>
</dbReference>
<dbReference type="OrthoDB" id="431715at2759"/>
<name>A0A5J5EYE5_9PEZI</name>
<dbReference type="GO" id="GO:0005730">
    <property type="term" value="C:nucleolus"/>
    <property type="evidence" value="ECO:0007669"/>
    <property type="project" value="UniProtKB-SubCell"/>
</dbReference>
<feature type="repeat" description="WD" evidence="6">
    <location>
        <begin position="120"/>
        <end position="162"/>
    </location>
</feature>
<dbReference type="FunCoup" id="A0A5J5EYE5">
    <property type="interactions" value="1024"/>
</dbReference>
<keyword evidence="5" id="KW-0539">Nucleus</keyword>
<keyword evidence="10" id="KW-1185">Reference proteome</keyword>
<dbReference type="Gene3D" id="2.130.10.10">
    <property type="entry name" value="YVTN repeat-like/Quinoprotein amine dehydrogenase"/>
    <property type="match status" value="3"/>
</dbReference>
<dbReference type="SUPFAM" id="SSF50978">
    <property type="entry name" value="WD40 repeat-like"/>
    <property type="match status" value="1"/>
</dbReference>
<keyword evidence="4" id="KW-0677">Repeat</keyword>
<evidence type="ECO:0000313" key="10">
    <source>
        <dbReference type="Proteomes" id="UP000326924"/>
    </source>
</evidence>
<dbReference type="PROSITE" id="PS50294">
    <property type="entry name" value="WD_REPEATS_REGION"/>
    <property type="match status" value="2"/>
</dbReference>